<evidence type="ECO:0000313" key="2">
    <source>
        <dbReference type="Proteomes" id="UP000230750"/>
    </source>
</evidence>
<dbReference type="Proteomes" id="UP000230750">
    <property type="component" value="Unassembled WGS sequence"/>
</dbReference>
<accession>A0A2G8JVG9</accession>
<comment type="caution">
    <text evidence="1">The sequence shown here is derived from an EMBL/GenBank/DDBJ whole genome shotgun (WGS) entry which is preliminary data.</text>
</comment>
<name>A0A2G8JVG9_STIJA</name>
<proteinExistence type="predicted"/>
<dbReference type="AlphaFoldDB" id="A0A2G8JVG9"/>
<keyword evidence="2" id="KW-1185">Reference proteome</keyword>
<reference evidence="1 2" key="1">
    <citation type="journal article" date="2017" name="PLoS Biol.">
        <title>The sea cucumber genome provides insights into morphological evolution and visceral regeneration.</title>
        <authorList>
            <person name="Zhang X."/>
            <person name="Sun L."/>
            <person name="Yuan J."/>
            <person name="Sun Y."/>
            <person name="Gao Y."/>
            <person name="Zhang L."/>
            <person name="Li S."/>
            <person name="Dai H."/>
            <person name="Hamel J.F."/>
            <person name="Liu C."/>
            <person name="Yu Y."/>
            <person name="Liu S."/>
            <person name="Lin W."/>
            <person name="Guo K."/>
            <person name="Jin S."/>
            <person name="Xu P."/>
            <person name="Storey K.B."/>
            <person name="Huan P."/>
            <person name="Zhang T."/>
            <person name="Zhou Y."/>
            <person name="Zhang J."/>
            <person name="Lin C."/>
            <person name="Li X."/>
            <person name="Xing L."/>
            <person name="Huo D."/>
            <person name="Sun M."/>
            <person name="Wang L."/>
            <person name="Mercier A."/>
            <person name="Li F."/>
            <person name="Yang H."/>
            <person name="Xiang J."/>
        </authorList>
    </citation>
    <scope>NUCLEOTIDE SEQUENCE [LARGE SCALE GENOMIC DNA]</scope>
    <source>
        <strain evidence="1">Shaxun</strain>
        <tissue evidence="1">Muscle</tissue>
    </source>
</reference>
<gene>
    <name evidence="1" type="ORF">BSL78_23475</name>
</gene>
<dbReference type="EMBL" id="MRZV01001212">
    <property type="protein sequence ID" value="PIK39685.1"/>
    <property type="molecule type" value="Genomic_DNA"/>
</dbReference>
<sequence length="405" mass="46628">MGEHTASIFTFSNLKEELSSKLTQTDCWNLGRYFSLPPDQVKTIITSPLYSKNFLLALEERGYIHPSNVNRLTDALTELKINHTHLLTETYMKLRDQETEYDRFLAGLSAHLTFSITVKLCDNFEVTDKNKKTVISSQNPGLSFLLTIDKMGIINPSDVSKLETPLEEYRLLQAVAKIHEYQSLALSDKTKAQDEDKESLFLKCLQQKMKSWFETMTPVPWMKSCQWKSNDLFIASRLVLTNSGSKISSREVDRKSIKMFYIRKGIPITEEDIESMLNSGKKKVYLILDGLEEYNVHNIDRLGKLQVVSSTGLLLREGHCRYSVLCRMWKTPRDICHTSSRNQFVKRMRADSESEASTDYQETTLHTRNIYYTGGTCFNGLCKGNQQLFWQKDFVDRSVTNSKHG</sequence>
<organism evidence="1 2">
    <name type="scientific">Stichopus japonicus</name>
    <name type="common">Sea cucumber</name>
    <dbReference type="NCBI Taxonomy" id="307972"/>
    <lineage>
        <taxon>Eukaryota</taxon>
        <taxon>Metazoa</taxon>
        <taxon>Echinodermata</taxon>
        <taxon>Eleutherozoa</taxon>
        <taxon>Echinozoa</taxon>
        <taxon>Holothuroidea</taxon>
        <taxon>Aspidochirotacea</taxon>
        <taxon>Aspidochirotida</taxon>
        <taxon>Stichopodidae</taxon>
        <taxon>Apostichopus</taxon>
    </lineage>
</organism>
<protein>
    <submittedName>
        <fullName evidence="1">Uncharacterized protein</fullName>
    </submittedName>
</protein>
<evidence type="ECO:0000313" key="1">
    <source>
        <dbReference type="EMBL" id="PIK39685.1"/>
    </source>
</evidence>